<reference evidence="3" key="1">
    <citation type="submission" date="2018-06" db="EMBL/GenBank/DDBJ databases">
        <authorList>
            <person name="Zhirakovskaya E."/>
        </authorList>
    </citation>
    <scope>NUCLEOTIDE SEQUENCE</scope>
</reference>
<dbReference type="EMBL" id="UOGG01000165">
    <property type="protein sequence ID" value="VAX31599.1"/>
    <property type="molecule type" value="Genomic_DNA"/>
</dbReference>
<feature type="transmembrane region" description="Helical" evidence="1">
    <location>
        <begin position="27"/>
        <end position="47"/>
    </location>
</feature>
<dbReference type="InterPro" id="IPR002881">
    <property type="entry name" value="DUF58"/>
</dbReference>
<keyword evidence="1" id="KW-0472">Membrane</keyword>
<keyword evidence="1" id="KW-0812">Transmembrane</keyword>
<dbReference type="AlphaFoldDB" id="A0A3B1CN74"/>
<protein>
    <recommendedName>
        <fullName evidence="2">DUF58 domain-containing protein</fullName>
    </recommendedName>
</protein>
<evidence type="ECO:0000256" key="1">
    <source>
        <dbReference type="SAM" id="Phobius"/>
    </source>
</evidence>
<evidence type="ECO:0000313" key="3">
    <source>
        <dbReference type="EMBL" id="VAX31599.1"/>
    </source>
</evidence>
<proteinExistence type="predicted"/>
<sequence length="331" mass="37140">MKTHSKQLPPLQKPVLTIRSRNRSLQIIREGVFFIIFIFAIGLGAIFTGSNLLYLVLAMCMSLLVVSGILSELALKKITVKSTLPPTVYAGDFFSICLEITNEKKYFSSYCLRVSPALSGSVPLEGEIDSYFFHLPPERNEKKNLLVKAGKRGSLQIKGFQISTGFPFGFFRKTKFLPIADETIVFPFIQPVQLPFASDASQDEQGIVRHQGDEIVALREYSEGDPLNAVHWKSSAKTGNLRVKDFRASGHQSFTIFLNLHDPQTNRQVPGPVLEKRINEAASLTYNLIRKGNEVSLKSEGQVQIPFGNSELHLERIMRFLACIGLKRQEH</sequence>
<dbReference type="PANTHER" id="PTHR34351">
    <property type="entry name" value="SLR1927 PROTEIN-RELATED"/>
    <property type="match status" value="1"/>
</dbReference>
<accession>A0A3B1CN74</accession>
<name>A0A3B1CN74_9ZZZZ</name>
<dbReference type="PANTHER" id="PTHR34351:SF1">
    <property type="entry name" value="SLR1927 PROTEIN"/>
    <property type="match status" value="1"/>
</dbReference>
<gene>
    <name evidence="3" type="ORF">MNBD_NITROSPINAE05-277</name>
</gene>
<feature type="transmembrane region" description="Helical" evidence="1">
    <location>
        <begin position="53"/>
        <end position="75"/>
    </location>
</feature>
<evidence type="ECO:0000259" key="2">
    <source>
        <dbReference type="Pfam" id="PF01882"/>
    </source>
</evidence>
<feature type="domain" description="DUF58" evidence="2">
    <location>
        <begin position="218"/>
        <end position="323"/>
    </location>
</feature>
<organism evidence="3">
    <name type="scientific">hydrothermal vent metagenome</name>
    <dbReference type="NCBI Taxonomy" id="652676"/>
    <lineage>
        <taxon>unclassified sequences</taxon>
        <taxon>metagenomes</taxon>
        <taxon>ecological metagenomes</taxon>
    </lineage>
</organism>
<keyword evidence="1" id="KW-1133">Transmembrane helix</keyword>
<dbReference type="Pfam" id="PF01882">
    <property type="entry name" value="DUF58"/>
    <property type="match status" value="1"/>
</dbReference>